<comment type="caution">
    <text evidence="1">The sequence shown here is derived from an EMBL/GenBank/DDBJ whole genome shotgun (WGS) entry which is preliminary data.</text>
</comment>
<evidence type="ECO:0000313" key="1">
    <source>
        <dbReference type="EMBL" id="GFS93059.1"/>
    </source>
</evidence>
<accession>A0A8X6TAG6</accession>
<sequence length="53" mass="6298">MSRQAIAKCCDMFENQRTHIDDAEQEGRPSTATKYEIAAFMKQNKREDYWKIL</sequence>
<organism evidence="1 2">
    <name type="scientific">Nephila pilipes</name>
    <name type="common">Giant wood spider</name>
    <name type="synonym">Nephila maculata</name>
    <dbReference type="NCBI Taxonomy" id="299642"/>
    <lineage>
        <taxon>Eukaryota</taxon>
        <taxon>Metazoa</taxon>
        <taxon>Ecdysozoa</taxon>
        <taxon>Arthropoda</taxon>
        <taxon>Chelicerata</taxon>
        <taxon>Arachnida</taxon>
        <taxon>Araneae</taxon>
        <taxon>Araneomorphae</taxon>
        <taxon>Entelegynae</taxon>
        <taxon>Araneoidea</taxon>
        <taxon>Nephilidae</taxon>
        <taxon>Nephila</taxon>
    </lineage>
</organism>
<dbReference type="OrthoDB" id="10022101at2759"/>
<proteinExistence type="predicted"/>
<protein>
    <submittedName>
        <fullName evidence="1">Uncharacterized protein</fullName>
    </submittedName>
</protein>
<reference evidence="1" key="1">
    <citation type="submission" date="2020-08" db="EMBL/GenBank/DDBJ databases">
        <title>Multicomponent nature underlies the extraordinary mechanical properties of spider dragline silk.</title>
        <authorList>
            <person name="Kono N."/>
            <person name="Nakamura H."/>
            <person name="Mori M."/>
            <person name="Yoshida Y."/>
            <person name="Ohtoshi R."/>
            <person name="Malay A.D."/>
            <person name="Moran D.A.P."/>
            <person name="Tomita M."/>
            <person name="Numata K."/>
            <person name="Arakawa K."/>
        </authorList>
    </citation>
    <scope>NUCLEOTIDE SEQUENCE</scope>
</reference>
<name>A0A8X6TAG6_NEPPI</name>
<keyword evidence="2" id="KW-1185">Reference proteome</keyword>
<dbReference type="Proteomes" id="UP000887013">
    <property type="component" value="Unassembled WGS sequence"/>
</dbReference>
<dbReference type="EMBL" id="BMAW01053816">
    <property type="protein sequence ID" value="GFS93059.1"/>
    <property type="molecule type" value="Genomic_DNA"/>
</dbReference>
<feature type="non-terminal residue" evidence="1">
    <location>
        <position position="53"/>
    </location>
</feature>
<evidence type="ECO:0000313" key="2">
    <source>
        <dbReference type="Proteomes" id="UP000887013"/>
    </source>
</evidence>
<gene>
    <name evidence="1" type="ORF">NPIL_418411</name>
</gene>
<dbReference type="AlphaFoldDB" id="A0A8X6TAG6"/>